<accession>A0A1S3K631</accession>
<reference evidence="3" key="1">
    <citation type="submission" date="2025-08" db="UniProtKB">
        <authorList>
            <consortium name="RefSeq"/>
        </authorList>
    </citation>
    <scope>IDENTIFICATION</scope>
    <source>
        <tissue evidence="3">Gonads</tissue>
    </source>
</reference>
<gene>
    <name evidence="3" type="primary">LOC106178990</name>
</gene>
<dbReference type="RefSeq" id="XP_013417889.1">
    <property type="nucleotide sequence ID" value="XM_013562435.1"/>
</dbReference>
<evidence type="ECO:0000256" key="1">
    <source>
        <dbReference type="SAM" id="MobiDB-lite"/>
    </source>
</evidence>
<dbReference type="KEGG" id="lak:106178990"/>
<dbReference type="AlphaFoldDB" id="A0A1S3K631"/>
<dbReference type="Proteomes" id="UP000085678">
    <property type="component" value="Unplaced"/>
</dbReference>
<dbReference type="GeneID" id="106178990"/>
<name>A0A1S3K631_LINAN</name>
<evidence type="ECO:0000313" key="3">
    <source>
        <dbReference type="RefSeq" id="XP_013417889.1"/>
    </source>
</evidence>
<protein>
    <submittedName>
        <fullName evidence="3">Uncharacterized protein LOC106178990</fullName>
    </submittedName>
</protein>
<dbReference type="InParanoid" id="A0A1S3K631"/>
<keyword evidence="2" id="KW-1185">Reference proteome</keyword>
<feature type="region of interest" description="Disordered" evidence="1">
    <location>
        <begin position="1"/>
        <end position="74"/>
    </location>
</feature>
<sequence>MPQKNAKARSTLAVAGKSAATSSKGGQGRGTSGGTSKKQSQTASGKSASPAKKQNTKGKKTKGTLPPGKKFDSQHYDIIRKTMKRNPWTSAAKLQSILYKKTGLDVSESSISKVRHKLGCPPAKPRFIYVPALDERNNPNSRLYEPPVMIAVGDPAPYRPDFHSSRLPGGASCM</sequence>
<evidence type="ECO:0000313" key="2">
    <source>
        <dbReference type="Proteomes" id="UP000085678"/>
    </source>
</evidence>
<proteinExistence type="predicted"/>
<organism evidence="2 3">
    <name type="scientific">Lingula anatina</name>
    <name type="common">Brachiopod</name>
    <name type="synonym">Lingula unguis</name>
    <dbReference type="NCBI Taxonomy" id="7574"/>
    <lineage>
        <taxon>Eukaryota</taxon>
        <taxon>Metazoa</taxon>
        <taxon>Spiralia</taxon>
        <taxon>Lophotrochozoa</taxon>
        <taxon>Brachiopoda</taxon>
        <taxon>Linguliformea</taxon>
        <taxon>Lingulata</taxon>
        <taxon>Lingulida</taxon>
        <taxon>Linguloidea</taxon>
        <taxon>Lingulidae</taxon>
        <taxon>Lingula</taxon>
    </lineage>
</organism>